<organism evidence="1 2">
    <name type="scientific">Arachis hypogaea</name>
    <name type="common">Peanut</name>
    <dbReference type="NCBI Taxonomy" id="3818"/>
    <lineage>
        <taxon>Eukaryota</taxon>
        <taxon>Viridiplantae</taxon>
        <taxon>Streptophyta</taxon>
        <taxon>Embryophyta</taxon>
        <taxon>Tracheophyta</taxon>
        <taxon>Spermatophyta</taxon>
        <taxon>Magnoliopsida</taxon>
        <taxon>eudicotyledons</taxon>
        <taxon>Gunneridae</taxon>
        <taxon>Pentapetalae</taxon>
        <taxon>rosids</taxon>
        <taxon>fabids</taxon>
        <taxon>Fabales</taxon>
        <taxon>Fabaceae</taxon>
        <taxon>Papilionoideae</taxon>
        <taxon>50 kb inversion clade</taxon>
        <taxon>dalbergioids sensu lato</taxon>
        <taxon>Dalbergieae</taxon>
        <taxon>Pterocarpus clade</taxon>
        <taxon>Arachis</taxon>
    </lineage>
</organism>
<dbReference type="Gene3D" id="2.40.50.140">
    <property type="entry name" value="Nucleic acid-binding proteins"/>
    <property type="match status" value="1"/>
</dbReference>
<keyword evidence="2" id="KW-1185">Reference proteome</keyword>
<dbReference type="InterPro" id="IPR012340">
    <property type="entry name" value="NA-bd_OB-fold"/>
</dbReference>
<dbReference type="Proteomes" id="UP000289738">
    <property type="component" value="Chromosome A07"/>
</dbReference>
<dbReference type="AlphaFoldDB" id="A0A445CDD8"/>
<accession>A0A445CDD8</accession>
<proteinExistence type="predicted"/>
<evidence type="ECO:0000313" key="2">
    <source>
        <dbReference type="Proteomes" id="UP000289738"/>
    </source>
</evidence>
<comment type="caution">
    <text evidence="1">The sequence shown here is derived from an EMBL/GenBank/DDBJ whole genome shotgun (WGS) entry which is preliminary data.</text>
</comment>
<reference evidence="1 2" key="1">
    <citation type="submission" date="2019-01" db="EMBL/GenBank/DDBJ databases">
        <title>Sequencing of cultivated peanut Arachis hypogaea provides insights into genome evolution and oil improvement.</title>
        <authorList>
            <person name="Chen X."/>
        </authorList>
    </citation>
    <scope>NUCLEOTIDE SEQUENCE [LARGE SCALE GENOMIC DNA]</scope>
    <source>
        <strain evidence="2">cv. Fuhuasheng</strain>
        <tissue evidence="1">Leaves</tissue>
    </source>
</reference>
<protein>
    <submittedName>
        <fullName evidence="1">Uncharacterized protein</fullName>
    </submittedName>
</protein>
<sequence length="97" mass="11356">MVCLDKDKALVSRFVNLLRDGISYQIRYFGIGLNMGNFKTTHHEYVINLNQRTDVHIFLELSNVPRYGFNFVSFDILNALGFDYTYLINKFIVLEIV</sequence>
<evidence type="ECO:0000313" key="1">
    <source>
        <dbReference type="EMBL" id="RYR48841.1"/>
    </source>
</evidence>
<gene>
    <name evidence="1" type="ORF">Ahy_A07g034913</name>
</gene>
<dbReference type="EMBL" id="SDMP01000007">
    <property type="protein sequence ID" value="RYR48841.1"/>
    <property type="molecule type" value="Genomic_DNA"/>
</dbReference>
<name>A0A445CDD8_ARAHY</name>